<sequence length="336" mass="38222">MKIFKYIFAFILTAVLIFSGYIYSLTFQPEGRLDWGQALFLMLIGNNHEQVESLKKMTVQERSHFIDALPFNTTGLNVDTLKITQDSLTVYVFKPQNLPKNSPVIVYYHGGAFVLPWTNMSVTYATRLARTFNAVVVGVDYRVAPEHPFPTPNNDCYATLLWTIQNIEKWEGNPDQIIVAGESAGATFATTVAIKAREENLTNIKYQLLDCPVTYMPFETDAYQKFKNGYYLQENEMLFGVESYLPNKADYTNPLAMPYYAASLSNLPPAFVITSEFDPLKDTGKDYAKKLTDANVPTIYKEMKGMLHCIPGPLNEKDRTELYNEIAKEFYSITQI</sequence>
<dbReference type="InterPro" id="IPR013094">
    <property type="entry name" value="AB_hydrolase_3"/>
</dbReference>
<dbReference type="PANTHER" id="PTHR48081:SF8">
    <property type="entry name" value="ALPHA_BETA HYDROLASE FOLD-3 DOMAIN-CONTAINING PROTEIN-RELATED"/>
    <property type="match status" value="1"/>
</dbReference>
<dbReference type="EMBL" id="JAAGWD010000003">
    <property type="protein sequence ID" value="NEM97820.1"/>
    <property type="molecule type" value="Genomic_DNA"/>
</dbReference>
<dbReference type="InterPro" id="IPR050300">
    <property type="entry name" value="GDXG_lipolytic_enzyme"/>
</dbReference>
<name>A0A6B3LW59_9BACT</name>
<keyword evidence="4" id="KW-1185">Reference proteome</keyword>
<dbReference type="InterPro" id="IPR029058">
    <property type="entry name" value="AB_hydrolase_fold"/>
</dbReference>
<dbReference type="RefSeq" id="WP_163914534.1">
    <property type="nucleotide sequence ID" value="NZ_JAAGWD010000003.1"/>
</dbReference>
<feature type="domain" description="Alpha/beta hydrolase fold-3" evidence="2">
    <location>
        <begin position="105"/>
        <end position="310"/>
    </location>
</feature>
<organism evidence="3 4">
    <name type="scientific">Pontibacter burrus</name>
    <dbReference type="NCBI Taxonomy" id="2704466"/>
    <lineage>
        <taxon>Bacteria</taxon>
        <taxon>Pseudomonadati</taxon>
        <taxon>Bacteroidota</taxon>
        <taxon>Cytophagia</taxon>
        <taxon>Cytophagales</taxon>
        <taxon>Hymenobacteraceae</taxon>
        <taxon>Pontibacter</taxon>
    </lineage>
</organism>
<dbReference type="Proteomes" id="UP000474777">
    <property type="component" value="Unassembled WGS sequence"/>
</dbReference>
<dbReference type="GO" id="GO:0016787">
    <property type="term" value="F:hydrolase activity"/>
    <property type="evidence" value="ECO:0007669"/>
    <property type="project" value="UniProtKB-KW"/>
</dbReference>
<reference evidence="3 4" key="1">
    <citation type="submission" date="2020-02" db="EMBL/GenBank/DDBJ databases">
        <authorList>
            <person name="Kim M.K."/>
        </authorList>
    </citation>
    <scope>NUCLEOTIDE SEQUENCE [LARGE SCALE GENOMIC DNA]</scope>
    <source>
        <strain evidence="3 4">BT327</strain>
    </source>
</reference>
<evidence type="ECO:0000313" key="4">
    <source>
        <dbReference type="Proteomes" id="UP000474777"/>
    </source>
</evidence>
<dbReference type="SUPFAM" id="SSF53474">
    <property type="entry name" value="alpha/beta-Hydrolases"/>
    <property type="match status" value="1"/>
</dbReference>
<evidence type="ECO:0000259" key="2">
    <source>
        <dbReference type="Pfam" id="PF07859"/>
    </source>
</evidence>
<dbReference type="Gene3D" id="3.40.50.1820">
    <property type="entry name" value="alpha/beta hydrolase"/>
    <property type="match status" value="1"/>
</dbReference>
<comment type="caution">
    <text evidence="3">The sequence shown here is derived from an EMBL/GenBank/DDBJ whole genome shotgun (WGS) entry which is preliminary data.</text>
</comment>
<proteinExistence type="predicted"/>
<keyword evidence="1 3" id="KW-0378">Hydrolase</keyword>
<dbReference type="Pfam" id="PF07859">
    <property type="entry name" value="Abhydrolase_3"/>
    <property type="match status" value="1"/>
</dbReference>
<dbReference type="PANTHER" id="PTHR48081">
    <property type="entry name" value="AB HYDROLASE SUPERFAMILY PROTEIN C4A8.06C"/>
    <property type="match status" value="1"/>
</dbReference>
<dbReference type="AlphaFoldDB" id="A0A6B3LW59"/>
<evidence type="ECO:0000313" key="3">
    <source>
        <dbReference type="EMBL" id="NEM97820.1"/>
    </source>
</evidence>
<gene>
    <name evidence="3" type="ORF">GXP69_08955</name>
</gene>
<protein>
    <submittedName>
        <fullName evidence="3">Alpha/beta hydrolase</fullName>
    </submittedName>
</protein>
<accession>A0A6B3LW59</accession>
<evidence type="ECO:0000256" key="1">
    <source>
        <dbReference type="ARBA" id="ARBA00022801"/>
    </source>
</evidence>